<dbReference type="Proteomes" id="UP000013307">
    <property type="component" value="Chromosome"/>
</dbReference>
<accession>N0B8Y8</accession>
<gene>
    <name evidence="2" type="ORF">Asulf_00043</name>
</gene>
<dbReference type="STRING" id="387631.Asulf_00043"/>
<dbReference type="GO" id="GO:0016757">
    <property type="term" value="F:glycosyltransferase activity"/>
    <property type="evidence" value="ECO:0007669"/>
    <property type="project" value="InterPro"/>
</dbReference>
<dbReference type="EMBL" id="CP005290">
    <property type="protein sequence ID" value="AGK60079.1"/>
    <property type="molecule type" value="Genomic_DNA"/>
</dbReference>
<dbReference type="HOGENOM" id="CLU_1006856_0_0_2"/>
<dbReference type="SUPFAM" id="SSF53756">
    <property type="entry name" value="UDP-Glycosyltransferase/glycogen phosphorylase"/>
    <property type="match status" value="1"/>
</dbReference>
<name>N0B8Y8_9EURY</name>
<dbReference type="Gene3D" id="3.40.50.2000">
    <property type="entry name" value="Glycogen Phosphorylase B"/>
    <property type="match status" value="2"/>
</dbReference>
<dbReference type="CDD" id="cd03801">
    <property type="entry name" value="GT4_PimA-like"/>
    <property type="match status" value="1"/>
</dbReference>
<dbReference type="InterPro" id="IPR050194">
    <property type="entry name" value="Glycosyltransferase_grp1"/>
</dbReference>
<dbReference type="InterPro" id="IPR001296">
    <property type="entry name" value="Glyco_trans_1"/>
</dbReference>
<dbReference type="Pfam" id="PF00534">
    <property type="entry name" value="Glycos_transf_1"/>
    <property type="match status" value="1"/>
</dbReference>
<evidence type="ECO:0000313" key="3">
    <source>
        <dbReference type="Proteomes" id="UP000013307"/>
    </source>
</evidence>
<keyword evidence="3" id="KW-1185">Reference proteome</keyword>
<reference evidence="2 3" key="1">
    <citation type="journal article" date="2013" name="Genome Announc.">
        <title>Complete Genome Sequence of the Thermophilic and Facultatively Chemolithoautotrophic Sulfate Reducer Archaeoglobus sulfaticallidus Strain PM70-1T.</title>
        <authorList>
            <person name="Stokke R."/>
            <person name="Hocking W.P."/>
            <person name="Steinsbu B.O."/>
            <person name="Steen I.H."/>
        </authorList>
    </citation>
    <scope>NUCLEOTIDE SEQUENCE [LARGE SCALE GENOMIC DNA]</scope>
    <source>
        <strain evidence="2">PM70-1</strain>
    </source>
</reference>
<protein>
    <recommendedName>
        <fullName evidence="1">Glycosyl transferase family 1 domain-containing protein</fullName>
    </recommendedName>
</protein>
<dbReference type="eggNOG" id="arCOG01410">
    <property type="taxonomic scope" value="Archaea"/>
</dbReference>
<dbReference type="PANTHER" id="PTHR45947:SF3">
    <property type="entry name" value="SULFOQUINOVOSYL TRANSFERASE SQD2"/>
    <property type="match status" value="1"/>
</dbReference>
<dbReference type="KEGG" id="ast:Asulf_00043"/>
<sequence length="276" mass="31393">MYKPIACLSKNMPLVITSHGGRYNPLMRLIDRIDLLARIAFKNVDCLLVDTQAEKEYFSRILGDDKRIDLQLTIVGVDFDRFKPLNKERAKEIVRLPSQKKVILYVGRLYKLKGADIIIQAFKTLKKKYDVELIMIGYHQNDPLIKDARAAGARIIPVIPQEQLVPYYNAADVFVTASFEENVVAPGGIGMAPIEALACNTPVVSPSLRHFPQDDVEKVGKIPQSPEDVAKCIAGILEDPTPYHNCRRVARRYYDWKVVVDHLIKIYDKLFSKYYG</sequence>
<organism evidence="2 3">
    <name type="scientific">Archaeoglobus sulfaticallidus PM70-1</name>
    <dbReference type="NCBI Taxonomy" id="387631"/>
    <lineage>
        <taxon>Archaea</taxon>
        <taxon>Methanobacteriati</taxon>
        <taxon>Methanobacteriota</taxon>
        <taxon>Archaeoglobi</taxon>
        <taxon>Archaeoglobales</taxon>
        <taxon>Archaeoglobaceae</taxon>
        <taxon>Archaeoglobus</taxon>
    </lineage>
</organism>
<feature type="domain" description="Glycosyl transferase family 1" evidence="1">
    <location>
        <begin position="87"/>
        <end position="252"/>
    </location>
</feature>
<evidence type="ECO:0000313" key="2">
    <source>
        <dbReference type="EMBL" id="AGK60079.1"/>
    </source>
</evidence>
<proteinExistence type="predicted"/>
<evidence type="ECO:0000259" key="1">
    <source>
        <dbReference type="Pfam" id="PF00534"/>
    </source>
</evidence>
<dbReference type="PANTHER" id="PTHR45947">
    <property type="entry name" value="SULFOQUINOVOSYL TRANSFERASE SQD2"/>
    <property type="match status" value="1"/>
</dbReference>
<dbReference type="AlphaFoldDB" id="N0B8Y8"/>